<dbReference type="AlphaFoldDB" id="A0A1V9Z1G9"/>
<evidence type="ECO:0000313" key="3">
    <source>
        <dbReference type="Proteomes" id="UP000243579"/>
    </source>
</evidence>
<proteinExistence type="predicted"/>
<evidence type="ECO:0000313" key="2">
    <source>
        <dbReference type="EMBL" id="OQR91660.1"/>
    </source>
</evidence>
<protein>
    <recommendedName>
        <fullName evidence="4">PX domain-containing protein</fullName>
    </recommendedName>
</protein>
<evidence type="ECO:0008006" key="4">
    <source>
        <dbReference type="Google" id="ProtNLM"/>
    </source>
</evidence>
<feature type="region of interest" description="Disordered" evidence="1">
    <location>
        <begin position="163"/>
        <end position="185"/>
    </location>
</feature>
<dbReference type="EMBL" id="JNBR01000512">
    <property type="protein sequence ID" value="OQR91660.1"/>
    <property type="molecule type" value="Genomic_DNA"/>
</dbReference>
<dbReference type="Proteomes" id="UP000243579">
    <property type="component" value="Unassembled WGS sequence"/>
</dbReference>
<name>A0A1V9Z1G9_ACHHY</name>
<dbReference type="OrthoDB" id="69202at2759"/>
<dbReference type="Gene3D" id="3.30.1520.10">
    <property type="entry name" value="Phox-like domain"/>
    <property type="match status" value="1"/>
</dbReference>
<dbReference type="GO" id="GO:0035091">
    <property type="term" value="F:phosphatidylinositol binding"/>
    <property type="evidence" value="ECO:0007669"/>
    <property type="project" value="InterPro"/>
</dbReference>
<evidence type="ECO:0000256" key="1">
    <source>
        <dbReference type="SAM" id="MobiDB-lite"/>
    </source>
</evidence>
<reference evidence="2 3" key="1">
    <citation type="journal article" date="2014" name="Genome Biol. Evol.">
        <title>The secreted proteins of Achlya hypogyna and Thraustotheca clavata identify the ancestral oomycete secretome and reveal gene acquisitions by horizontal gene transfer.</title>
        <authorList>
            <person name="Misner I."/>
            <person name="Blouin N."/>
            <person name="Leonard G."/>
            <person name="Richards T.A."/>
            <person name="Lane C.E."/>
        </authorList>
    </citation>
    <scope>NUCLEOTIDE SEQUENCE [LARGE SCALE GENOMIC DNA]</scope>
    <source>
        <strain evidence="2 3">ATCC 48635</strain>
    </source>
</reference>
<accession>A0A1V9Z1G9</accession>
<keyword evidence="3" id="KW-1185">Reference proteome</keyword>
<dbReference type="CDD" id="cd06093">
    <property type="entry name" value="PX_domain"/>
    <property type="match status" value="1"/>
</dbReference>
<dbReference type="InterPro" id="IPR036871">
    <property type="entry name" value="PX_dom_sf"/>
</dbReference>
<sequence length="192" mass="21788">MVILEVAPTGLAKDERFAINLHDVSVHIMDYVVEQGVVFYKVEVCDEHSGDAIVILRRYRDMHRLRQLFLKDLDYYCHCPDNTCEAFLNDLKGCRFPKKSWFRRDSEVRATVLSNFLRDLVALAQRHPPLCRANQKVVHAALKKFLSVPTLLAYGPNRCESATTQLTTPSSSSARSRAGSTPVPVTTKRLIL</sequence>
<dbReference type="SUPFAM" id="SSF64268">
    <property type="entry name" value="PX domain"/>
    <property type="match status" value="1"/>
</dbReference>
<comment type="caution">
    <text evidence="2">The sequence shown here is derived from an EMBL/GenBank/DDBJ whole genome shotgun (WGS) entry which is preliminary data.</text>
</comment>
<gene>
    <name evidence="2" type="ORF">ACHHYP_04488</name>
</gene>
<feature type="compositionally biased region" description="Low complexity" evidence="1">
    <location>
        <begin position="170"/>
        <end position="180"/>
    </location>
</feature>
<organism evidence="2 3">
    <name type="scientific">Achlya hypogyna</name>
    <name type="common">Oomycete</name>
    <name type="synonym">Protoachlya hypogyna</name>
    <dbReference type="NCBI Taxonomy" id="1202772"/>
    <lineage>
        <taxon>Eukaryota</taxon>
        <taxon>Sar</taxon>
        <taxon>Stramenopiles</taxon>
        <taxon>Oomycota</taxon>
        <taxon>Saprolegniomycetes</taxon>
        <taxon>Saprolegniales</taxon>
        <taxon>Achlyaceae</taxon>
        <taxon>Achlya</taxon>
    </lineage>
</organism>